<accession>A0ABU6TA74</accession>
<protein>
    <submittedName>
        <fullName evidence="1">Uncharacterized protein</fullName>
    </submittedName>
</protein>
<sequence>MAYPWFACEVDGMRAARASRSRKPCVNRSSGSKVIATGSWRGQRKNWLEPILQPALAQLSSFDRISLLRDLHEVHDLRYSFNPPKA</sequence>
<dbReference type="EMBL" id="JASCZI010090680">
    <property type="protein sequence ID" value="MED6144843.1"/>
    <property type="molecule type" value="Genomic_DNA"/>
</dbReference>
<keyword evidence="2" id="KW-1185">Reference proteome</keyword>
<organism evidence="1 2">
    <name type="scientific">Stylosanthes scabra</name>
    <dbReference type="NCBI Taxonomy" id="79078"/>
    <lineage>
        <taxon>Eukaryota</taxon>
        <taxon>Viridiplantae</taxon>
        <taxon>Streptophyta</taxon>
        <taxon>Embryophyta</taxon>
        <taxon>Tracheophyta</taxon>
        <taxon>Spermatophyta</taxon>
        <taxon>Magnoliopsida</taxon>
        <taxon>eudicotyledons</taxon>
        <taxon>Gunneridae</taxon>
        <taxon>Pentapetalae</taxon>
        <taxon>rosids</taxon>
        <taxon>fabids</taxon>
        <taxon>Fabales</taxon>
        <taxon>Fabaceae</taxon>
        <taxon>Papilionoideae</taxon>
        <taxon>50 kb inversion clade</taxon>
        <taxon>dalbergioids sensu lato</taxon>
        <taxon>Dalbergieae</taxon>
        <taxon>Pterocarpus clade</taxon>
        <taxon>Stylosanthes</taxon>
    </lineage>
</organism>
<comment type="caution">
    <text evidence="1">The sequence shown here is derived from an EMBL/GenBank/DDBJ whole genome shotgun (WGS) entry which is preliminary data.</text>
</comment>
<evidence type="ECO:0000313" key="2">
    <source>
        <dbReference type="Proteomes" id="UP001341840"/>
    </source>
</evidence>
<gene>
    <name evidence="1" type="ORF">PIB30_019275</name>
</gene>
<evidence type="ECO:0000313" key="1">
    <source>
        <dbReference type="EMBL" id="MED6144843.1"/>
    </source>
</evidence>
<name>A0ABU6TA74_9FABA</name>
<dbReference type="Proteomes" id="UP001341840">
    <property type="component" value="Unassembled WGS sequence"/>
</dbReference>
<reference evidence="1 2" key="1">
    <citation type="journal article" date="2023" name="Plants (Basel)">
        <title>Bridging the Gap: Combining Genomics and Transcriptomics Approaches to Understand Stylosanthes scabra, an Orphan Legume from the Brazilian Caatinga.</title>
        <authorList>
            <person name="Ferreira-Neto J.R.C."/>
            <person name="da Silva M.D."/>
            <person name="Binneck E."/>
            <person name="de Melo N.F."/>
            <person name="da Silva R.H."/>
            <person name="de Melo A.L.T.M."/>
            <person name="Pandolfi V."/>
            <person name="Bustamante F.O."/>
            <person name="Brasileiro-Vidal A.C."/>
            <person name="Benko-Iseppon A.M."/>
        </authorList>
    </citation>
    <scope>NUCLEOTIDE SEQUENCE [LARGE SCALE GENOMIC DNA]</scope>
    <source>
        <tissue evidence="1">Leaves</tissue>
    </source>
</reference>
<proteinExistence type="predicted"/>